<evidence type="ECO:0008006" key="2">
    <source>
        <dbReference type="Google" id="ProtNLM"/>
    </source>
</evidence>
<gene>
    <name evidence="1" type="ORF">KCMC57_62970</name>
</gene>
<proteinExistence type="predicted"/>
<organism evidence="1">
    <name type="scientific">Kitasatospora sp. CMC57</name>
    <dbReference type="NCBI Taxonomy" id="3231513"/>
    <lineage>
        <taxon>Bacteria</taxon>
        <taxon>Bacillati</taxon>
        <taxon>Actinomycetota</taxon>
        <taxon>Actinomycetes</taxon>
        <taxon>Kitasatosporales</taxon>
        <taxon>Streptomycetaceae</taxon>
        <taxon>Kitasatospora</taxon>
    </lineage>
</organism>
<evidence type="ECO:0000313" key="1">
    <source>
        <dbReference type="EMBL" id="BFP49929.1"/>
    </source>
</evidence>
<reference evidence="1" key="1">
    <citation type="submission" date="2024-07" db="EMBL/GenBank/DDBJ databases">
        <title>Complete genome sequences of cellulolytic bacteria, Kitasatospora sp. CMC57 and Streptomyces sp. CMC78, isolated from Japanese agricultural soil.</title>
        <authorList>
            <person name="Hashimoto T."/>
            <person name="Ito M."/>
            <person name="Iwamoto M."/>
            <person name="Fukahori D."/>
            <person name="Shoda T."/>
            <person name="Sakoda M."/>
            <person name="Morohoshi T."/>
            <person name="Mitsuboshi M."/>
            <person name="Nishizawa T."/>
        </authorList>
    </citation>
    <scope>NUCLEOTIDE SEQUENCE</scope>
    <source>
        <strain evidence="1">CMC57</strain>
    </source>
</reference>
<protein>
    <recommendedName>
        <fullName evidence="2">Transposase</fullName>
    </recommendedName>
</protein>
<sequence>MAEQAVELAAWAADIAAKSAAFSRRSASSGNQLLISLAQSASLIGGPPGVIPAASAGRQVLPDGLAVHPQRGAKPAL</sequence>
<dbReference type="AlphaFoldDB" id="A0AB33K8X2"/>
<name>A0AB33K8X2_9ACTN</name>
<dbReference type="EMBL" id="AP035881">
    <property type="protein sequence ID" value="BFP49929.1"/>
    <property type="molecule type" value="Genomic_DNA"/>
</dbReference>
<accession>A0AB33K8X2</accession>